<evidence type="ECO:0000313" key="2">
    <source>
        <dbReference type="EMBL" id="EAQ88801.1"/>
    </source>
</evidence>
<dbReference type="VEuPathDB" id="FungiDB:CHGG_05420"/>
<dbReference type="HOGENOM" id="CLU_498741_0_0_1"/>
<keyword evidence="1" id="KW-0732">Signal</keyword>
<dbReference type="InParanoid" id="Q2H7E5"/>
<keyword evidence="3" id="KW-1185">Reference proteome</keyword>
<gene>
    <name evidence="2" type="ORF">CHGG_05420</name>
</gene>
<dbReference type="OrthoDB" id="4566097at2759"/>
<dbReference type="eggNOG" id="ENOG502SM92">
    <property type="taxonomic scope" value="Eukaryota"/>
</dbReference>
<feature type="chain" id="PRO_5004209019" evidence="1">
    <location>
        <begin position="18"/>
        <end position="546"/>
    </location>
</feature>
<organism evidence="2 3">
    <name type="scientific">Chaetomium globosum (strain ATCC 6205 / CBS 148.51 / DSM 1962 / NBRC 6347 / NRRL 1970)</name>
    <name type="common">Soil fungus</name>
    <dbReference type="NCBI Taxonomy" id="306901"/>
    <lineage>
        <taxon>Eukaryota</taxon>
        <taxon>Fungi</taxon>
        <taxon>Dikarya</taxon>
        <taxon>Ascomycota</taxon>
        <taxon>Pezizomycotina</taxon>
        <taxon>Sordariomycetes</taxon>
        <taxon>Sordariomycetidae</taxon>
        <taxon>Sordariales</taxon>
        <taxon>Chaetomiaceae</taxon>
        <taxon>Chaetomium</taxon>
    </lineage>
</organism>
<dbReference type="EMBL" id="CH408031">
    <property type="protein sequence ID" value="EAQ88801.1"/>
    <property type="molecule type" value="Genomic_DNA"/>
</dbReference>
<dbReference type="RefSeq" id="XP_001221515.1">
    <property type="nucleotide sequence ID" value="XM_001221514.1"/>
</dbReference>
<accession>Q2H7E5</accession>
<evidence type="ECO:0000313" key="3">
    <source>
        <dbReference type="Proteomes" id="UP000001056"/>
    </source>
</evidence>
<feature type="signal peptide" evidence="1">
    <location>
        <begin position="1"/>
        <end position="17"/>
    </location>
</feature>
<name>Q2H7E5_CHAGB</name>
<reference evidence="3" key="1">
    <citation type="journal article" date="2015" name="Genome Announc.">
        <title>Draft genome sequence of the cellulolytic fungus Chaetomium globosum.</title>
        <authorList>
            <person name="Cuomo C.A."/>
            <person name="Untereiner W.A."/>
            <person name="Ma L.-J."/>
            <person name="Grabherr M."/>
            <person name="Birren B.W."/>
        </authorList>
    </citation>
    <scope>NUCLEOTIDE SEQUENCE [LARGE SCALE GENOMIC DNA]</scope>
    <source>
        <strain evidence="3">ATCC 6205 / CBS 148.51 / DSM 1962 / NBRC 6347 / NRRL 1970</strain>
    </source>
</reference>
<dbReference type="AlphaFoldDB" id="Q2H7E5"/>
<proteinExistence type="predicted"/>
<dbReference type="GeneID" id="4390233"/>
<dbReference type="Proteomes" id="UP000001056">
    <property type="component" value="Unassembled WGS sequence"/>
</dbReference>
<evidence type="ECO:0000256" key="1">
    <source>
        <dbReference type="SAM" id="SignalP"/>
    </source>
</evidence>
<sequence length="546" mass="61414">MKVFNIFVLSYVSTVWAGGYQGCLEQLLLFKTYQIDELNDEKDRTIGFTCAKWNKEKKVCDGAYQPCRPARKGATRHNYDELIVHLGKAHVGKGWSVLDGDGKLDVDETALATFKLYESRPKPPSAPLIPNFQPFSAMAGDTHEWSDYGTKLGEKVNDTFKAVKKTKDNEHLWEAFDRTSEKVRIARVGDHGPYLYQAALEKLGGAMAIYQQDLGKNPVTGEMWKTVDWEETALKAKAKGIMDAEKQIHDFLNVFYHGGQAREHYQIPEQIDTFMVSDKVDKYFKCQETICDYYDCAAPVDMPACPKFQFPLELLDRTPIPNATFTDPDGFYRDLADTWGIDRDWVRLGKRHMRTINGCQYAGDDVLECQDRQDNWFRGYPLPDDAKIDVYNPKQILGDSFARVSEMLERFRIVRRFAQWDELMLVSGLVDAPSLPAFAAEEAIASMKRIVDMADDIAKAQRGEFILGFLTDLLFWIPFVGEAVGAVGLMTARTLLRLIGSVGEAGMAVHDVVDDPDNAFMSVFGYLMGAGWGVPASGGRLSRNGA</sequence>
<protein>
    <submittedName>
        <fullName evidence="2">Uncharacterized protein</fullName>
    </submittedName>
</protein>